<evidence type="ECO:0000313" key="3">
    <source>
        <dbReference type="Proteomes" id="UP000002968"/>
    </source>
</evidence>
<feature type="compositionally biased region" description="Basic residues" evidence="1">
    <location>
        <begin position="1"/>
        <end position="16"/>
    </location>
</feature>
<gene>
    <name evidence="2" type="ORF">SSRG_00475</name>
</gene>
<dbReference type="HOGENOM" id="CLU_595682_0_0_11"/>
<keyword evidence="3" id="KW-1185">Reference proteome</keyword>
<feature type="compositionally biased region" description="Low complexity" evidence="1">
    <location>
        <begin position="150"/>
        <end position="179"/>
    </location>
</feature>
<dbReference type="EMBL" id="GG657758">
    <property type="protein sequence ID" value="EFL37671.1"/>
    <property type="molecule type" value="Genomic_DNA"/>
</dbReference>
<dbReference type="STRING" id="467200.SSRG_00475"/>
<feature type="compositionally biased region" description="Basic residues" evidence="1">
    <location>
        <begin position="24"/>
        <end position="39"/>
    </location>
</feature>
<keyword evidence="2" id="KW-0418">Kinase</keyword>
<feature type="compositionally biased region" description="Low complexity" evidence="1">
    <location>
        <begin position="257"/>
        <end position="278"/>
    </location>
</feature>
<dbReference type="Proteomes" id="UP000002968">
    <property type="component" value="Unassembled WGS sequence"/>
</dbReference>
<keyword evidence="2" id="KW-0723">Serine/threonine-protein kinase</keyword>
<dbReference type="AlphaFoldDB" id="D9XU42"/>
<proteinExistence type="predicted"/>
<sequence>MPRPDRHGRRRRRRGRVPVDRHRPDRRHTARRGPRRAGRVHPGAGRARRAGAARRPGRRPLGGDHARRAQPRPGVPARERPGRRHRIRTGRRHRGAPAHGTVVRVPGAGPGRADRSRRGPVGAGRDPLHHAGGTSALPGPGQPRGDAEGRGPAAAAHPGAGGTARPARAGTAAQGLRPAAEPPRGPRGAHPGPARETRRSHRPRRRDLVKKRAHTGAVGYAVRERRGRSMLGRSPLSRHVAVPTACPYLPGAGGESAAGAPPASASTGTGATGGAPDEPGGPGTAPPSAVATPTPSPSPSDPEGLPPGYRTYHAPEGFSVALPEGWGRLDTSRTPGPAYRVTFGAGGDPRTLAVTYSERVGTDAVAVWRDTVEPGLRRSGGYRRIGGIRAVTYQGREAADMEWYAVAGGEGVRTFGRGFLLGGGRGFSLRWTTPAAGWEEPGGREALGVLLRTFRPGPG</sequence>
<feature type="region of interest" description="Disordered" evidence="1">
    <location>
        <begin position="253"/>
        <end position="312"/>
    </location>
</feature>
<reference evidence="2" key="1">
    <citation type="submission" date="2009-02" db="EMBL/GenBank/DDBJ databases">
        <title>Annotation of Streptomyces griseoflavus strain Tu4000.</title>
        <authorList>
            <consortium name="The Broad Institute Genome Sequencing Platform"/>
            <consortium name="Broad Institute Microbial Sequencing Center"/>
            <person name="Fischbach M."/>
            <person name="Godfrey P."/>
            <person name="Ward D."/>
            <person name="Young S."/>
            <person name="Zeng Q."/>
            <person name="Koehrsen M."/>
            <person name="Alvarado L."/>
            <person name="Berlin A.M."/>
            <person name="Bochicchio J."/>
            <person name="Borenstein D."/>
            <person name="Chapman S.B."/>
            <person name="Chen Z."/>
            <person name="Engels R."/>
            <person name="Freedman E."/>
            <person name="Gellesch M."/>
            <person name="Goldberg J."/>
            <person name="Griggs A."/>
            <person name="Gujja S."/>
            <person name="Heilman E.R."/>
            <person name="Heiman D.I."/>
            <person name="Hepburn T.A."/>
            <person name="Howarth C."/>
            <person name="Jen D."/>
            <person name="Larson L."/>
            <person name="Lewis B."/>
            <person name="Mehta T."/>
            <person name="Park D."/>
            <person name="Pearson M."/>
            <person name="Richards J."/>
            <person name="Roberts A."/>
            <person name="Saif S."/>
            <person name="Shea T.D."/>
            <person name="Shenoy N."/>
            <person name="Sisk P."/>
            <person name="Stolte C."/>
            <person name="Sykes S.N."/>
            <person name="Thomson T."/>
            <person name="Walk T."/>
            <person name="White J."/>
            <person name="Yandava C."/>
            <person name="Straight P."/>
            <person name="Clardy J."/>
            <person name="Hung D."/>
            <person name="Kolter R."/>
            <person name="Mekalanos J."/>
            <person name="Walker S."/>
            <person name="Walsh C.T."/>
            <person name="Wieland-Brown L.C."/>
            <person name="Haas B."/>
            <person name="Nusbaum C."/>
            <person name="Birren B."/>
        </authorList>
    </citation>
    <scope>NUCLEOTIDE SEQUENCE [LARGE SCALE GENOMIC DNA]</scope>
    <source>
        <strain evidence="2">Tu4000</strain>
    </source>
</reference>
<organism evidence="2 3">
    <name type="scientific">Streptomyces griseoflavus Tu4000</name>
    <dbReference type="NCBI Taxonomy" id="467200"/>
    <lineage>
        <taxon>Bacteria</taxon>
        <taxon>Bacillati</taxon>
        <taxon>Actinomycetota</taxon>
        <taxon>Actinomycetes</taxon>
        <taxon>Kitasatosporales</taxon>
        <taxon>Streptomycetaceae</taxon>
        <taxon>Streptomyces</taxon>
    </lineage>
</organism>
<feature type="compositionally biased region" description="Basic residues" evidence="1">
    <location>
        <begin position="198"/>
        <end position="214"/>
    </location>
</feature>
<dbReference type="GO" id="GO:0004674">
    <property type="term" value="F:protein serine/threonine kinase activity"/>
    <property type="evidence" value="ECO:0007669"/>
    <property type="project" value="UniProtKB-KW"/>
</dbReference>
<evidence type="ECO:0000313" key="2">
    <source>
        <dbReference type="EMBL" id="EFL37671.1"/>
    </source>
</evidence>
<accession>D9XU42</accession>
<feature type="region of interest" description="Disordered" evidence="1">
    <location>
        <begin position="1"/>
        <end position="236"/>
    </location>
</feature>
<keyword evidence="2" id="KW-0808">Transferase</keyword>
<name>D9XU42_9ACTN</name>
<evidence type="ECO:0000256" key="1">
    <source>
        <dbReference type="SAM" id="MobiDB-lite"/>
    </source>
</evidence>
<feature type="compositionally biased region" description="Basic residues" evidence="1">
    <location>
        <begin position="81"/>
        <end position="96"/>
    </location>
</feature>
<feature type="compositionally biased region" description="Basic residues" evidence="1">
    <location>
        <begin position="46"/>
        <end position="58"/>
    </location>
</feature>
<dbReference type="eggNOG" id="COG0515">
    <property type="taxonomic scope" value="Bacteria"/>
</dbReference>
<protein>
    <submittedName>
        <fullName evidence="2">Serine/threonine protein kinase</fullName>
    </submittedName>
</protein>